<dbReference type="EC" id="2.7.13.3" evidence="2"/>
<dbReference type="Gene3D" id="3.30.565.10">
    <property type="entry name" value="Histidine kinase-like ATPase, C-terminal domain"/>
    <property type="match status" value="1"/>
</dbReference>
<sequence>MLALSFRLSTWIFTTVLLVLLNMHFAFSAPNNITLQYSWKTLADPTGEMKIEQIRLSDHLFKPVHSNAFGYLKGALWIRIEMLRKPEQAEQWWLELQSPMLDYATLYEKDATGKELIRTMGDHAPMSDREIDYRNPVFRLNIPASKPYVVYIRLSSQNTMTVTPAFYTCKSLMKSIATEQIFFGALAAIYFALLINGFWLCRASGDWSYAWFGLYALCNLFVMLGSEGYLYQYLFGNAPEWNEVILIVSIYFGVPTGGQLLLSYLEIKSKLFRMVILLDWLVSLLAVVFLFLADQQWIRPAFQVWILLNMLFGTVFIFVTRRQNKMVMRILLALFPFWLAVALRSFRNMALLPSNILTDNAYYIGMVLYVLALNYAVSMKVKTLRQAHDQALNDALELSKKNEHELEEQVIQRTMQLQEAVRQVEASLQLERRARAEQREFFATVSHELRTPLTVIDMTAQNLELDAVEGDAETRTRYRKILQATKRLSLLLDRYLNEDSFTLMRRGVQYKHCNLHMMLEDAARSASILSCSHQFILQLDPLPENIVCDPDLMLLVLRSLADNAVKYTPPGSTIVFTGSINAERIEVLISDNGPGMNAELLSRAFEPHYRGANSAGKPGSGLGLMLARKLMENQGGSLTIDSVEGKGCKIHLSLPIHAEVSDFSVA</sequence>
<dbReference type="EMBL" id="AP018823">
    <property type="protein sequence ID" value="BBF84949.1"/>
    <property type="molecule type" value="Genomic_DNA"/>
</dbReference>
<dbReference type="Pfam" id="PF02518">
    <property type="entry name" value="HATPase_c"/>
    <property type="match status" value="1"/>
</dbReference>
<accession>A0A3G9GE58</accession>
<dbReference type="InterPro" id="IPR005467">
    <property type="entry name" value="His_kinase_dom"/>
</dbReference>
<reference evidence="10" key="3">
    <citation type="journal article" date="2017" name="Plant Physiol. Biochem.">
        <title>Differential oxidative and antioxidative response of duckweed Lemna minor toward plant growth promoting/inhibiting bacteria.</title>
        <authorList>
            <person name="Ishizawa H."/>
            <person name="Kuroda M."/>
            <person name="Morikawa M."/>
            <person name="Ike M."/>
        </authorList>
    </citation>
    <scope>NUCLEOTIDE SEQUENCE [LARGE SCALE GENOMIC DNA]</scope>
    <source>
        <strain evidence="10">H3</strain>
    </source>
</reference>
<proteinExistence type="predicted"/>
<dbReference type="SMART" id="SM00388">
    <property type="entry name" value="HisKA"/>
    <property type="match status" value="1"/>
</dbReference>
<dbReference type="SUPFAM" id="SSF47384">
    <property type="entry name" value="Homodimeric domain of signal transducing histidine kinase"/>
    <property type="match status" value="1"/>
</dbReference>
<dbReference type="AlphaFoldDB" id="A0A3G9GE58"/>
<keyword evidence="5" id="KW-0418">Kinase</keyword>
<feature type="transmembrane region" description="Helical" evidence="7">
    <location>
        <begin position="361"/>
        <end position="377"/>
    </location>
</feature>
<dbReference type="KEGG" id="amah:DLM_1325"/>
<evidence type="ECO:0000256" key="3">
    <source>
        <dbReference type="ARBA" id="ARBA00022553"/>
    </source>
</evidence>
<keyword evidence="7" id="KW-0472">Membrane</keyword>
<dbReference type="InterPro" id="IPR011623">
    <property type="entry name" value="7TMR_DISM_rcpt_extracell_dom1"/>
</dbReference>
<dbReference type="PANTHER" id="PTHR43711:SF32">
    <property type="entry name" value="SENSOR-TYPE HISTIDINE KINASE PRRB"/>
    <property type="match status" value="1"/>
</dbReference>
<evidence type="ECO:0000313" key="10">
    <source>
        <dbReference type="Proteomes" id="UP000198290"/>
    </source>
</evidence>
<dbReference type="Proteomes" id="UP000198290">
    <property type="component" value="Chromosome"/>
</dbReference>
<dbReference type="InterPro" id="IPR004358">
    <property type="entry name" value="Sig_transdc_His_kin-like_C"/>
</dbReference>
<organism evidence="9 10">
    <name type="scientific">Aquitalea magnusonii</name>
    <dbReference type="NCBI Taxonomy" id="332411"/>
    <lineage>
        <taxon>Bacteria</taxon>
        <taxon>Pseudomonadati</taxon>
        <taxon>Pseudomonadota</taxon>
        <taxon>Betaproteobacteria</taxon>
        <taxon>Neisseriales</taxon>
        <taxon>Chromobacteriaceae</taxon>
        <taxon>Aquitalea</taxon>
    </lineage>
</organism>
<dbReference type="Gene3D" id="2.60.40.2380">
    <property type="match status" value="1"/>
</dbReference>
<dbReference type="Pfam" id="PF00512">
    <property type="entry name" value="HisKA"/>
    <property type="match status" value="1"/>
</dbReference>
<dbReference type="PRINTS" id="PR00344">
    <property type="entry name" value="BCTRLSENSOR"/>
</dbReference>
<reference evidence="9 10" key="2">
    <citation type="journal article" date="2017" name="Genome Announc.">
        <title>Draft genome sequence of Aquitalea magnusonii strain H3, a plant growth-promoting bacterium of duckweed Lemna minor.</title>
        <authorList>
            <person name="Ishizawa H."/>
            <person name="Kuroda M."/>
            <person name="Ike M."/>
        </authorList>
    </citation>
    <scope>NUCLEOTIDE SEQUENCE [LARGE SCALE GENOMIC DNA]</scope>
    <source>
        <strain evidence="9 10">H3</strain>
    </source>
</reference>
<feature type="domain" description="Histidine kinase" evidence="8">
    <location>
        <begin position="444"/>
        <end position="658"/>
    </location>
</feature>
<keyword evidence="4 9" id="KW-0808">Transferase</keyword>
<comment type="catalytic activity">
    <reaction evidence="1">
        <text>ATP + protein L-histidine = ADP + protein N-phospho-L-histidine.</text>
        <dbReference type="EC" id="2.7.13.3"/>
    </reaction>
</comment>
<dbReference type="SMART" id="SM00387">
    <property type="entry name" value="HATPase_c"/>
    <property type="match status" value="1"/>
</dbReference>
<dbReference type="InterPro" id="IPR003594">
    <property type="entry name" value="HATPase_dom"/>
</dbReference>
<dbReference type="InterPro" id="IPR003661">
    <property type="entry name" value="HisK_dim/P_dom"/>
</dbReference>
<dbReference type="CDD" id="cd00082">
    <property type="entry name" value="HisKA"/>
    <property type="match status" value="1"/>
</dbReference>
<evidence type="ECO:0000256" key="5">
    <source>
        <dbReference type="ARBA" id="ARBA00022777"/>
    </source>
</evidence>
<dbReference type="PROSITE" id="PS50109">
    <property type="entry name" value="HIS_KIN"/>
    <property type="match status" value="1"/>
</dbReference>
<keyword evidence="3" id="KW-0597">Phosphoprotein</keyword>
<evidence type="ECO:0000256" key="7">
    <source>
        <dbReference type="SAM" id="Phobius"/>
    </source>
</evidence>
<feature type="transmembrane region" description="Helical" evidence="7">
    <location>
        <begin position="181"/>
        <end position="200"/>
    </location>
</feature>
<evidence type="ECO:0000313" key="9">
    <source>
        <dbReference type="EMBL" id="BBF84949.1"/>
    </source>
</evidence>
<feature type="transmembrane region" description="Helical" evidence="7">
    <location>
        <begin position="326"/>
        <end position="346"/>
    </location>
</feature>
<evidence type="ECO:0000256" key="4">
    <source>
        <dbReference type="ARBA" id="ARBA00022679"/>
    </source>
</evidence>
<dbReference type="SUPFAM" id="SSF55874">
    <property type="entry name" value="ATPase domain of HSP90 chaperone/DNA topoisomerase II/histidine kinase"/>
    <property type="match status" value="1"/>
</dbReference>
<evidence type="ECO:0000256" key="2">
    <source>
        <dbReference type="ARBA" id="ARBA00012438"/>
    </source>
</evidence>
<keyword evidence="7" id="KW-1133">Transmembrane helix</keyword>
<dbReference type="GO" id="GO:0000155">
    <property type="term" value="F:phosphorelay sensor kinase activity"/>
    <property type="evidence" value="ECO:0007669"/>
    <property type="project" value="InterPro"/>
</dbReference>
<feature type="transmembrane region" description="Helical" evidence="7">
    <location>
        <begin position="244"/>
        <end position="264"/>
    </location>
</feature>
<dbReference type="PANTHER" id="PTHR43711">
    <property type="entry name" value="TWO-COMPONENT HISTIDINE KINASE"/>
    <property type="match status" value="1"/>
</dbReference>
<dbReference type="Gene3D" id="1.10.287.130">
    <property type="match status" value="1"/>
</dbReference>
<dbReference type="InterPro" id="IPR036890">
    <property type="entry name" value="HATPase_C_sf"/>
</dbReference>
<dbReference type="InterPro" id="IPR011622">
    <property type="entry name" value="7TMR_DISM_rcpt_extracell_dom2"/>
</dbReference>
<keyword evidence="6" id="KW-0902">Two-component regulatory system</keyword>
<feature type="transmembrane region" description="Helical" evidence="7">
    <location>
        <begin position="298"/>
        <end position="319"/>
    </location>
</feature>
<dbReference type="CDD" id="cd00075">
    <property type="entry name" value="HATPase"/>
    <property type="match status" value="1"/>
</dbReference>
<dbReference type="OrthoDB" id="8807260at2"/>
<keyword evidence="10" id="KW-1185">Reference proteome</keyword>
<evidence type="ECO:0000256" key="6">
    <source>
        <dbReference type="ARBA" id="ARBA00023012"/>
    </source>
</evidence>
<dbReference type="Pfam" id="PF07696">
    <property type="entry name" value="7TMR-DISMED2"/>
    <property type="match status" value="1"/>
</dbReference>
<dbReference type="InterPro" id="IPR050736">
    <property type="entry name" value="Sensor_HK_Regulatory"/>
</dbReference>
<feature type="transmembrane region" description="Helical" evidence="7">
    <location>
        <begin position="271"/>
        <end position="292"/>
    </location>
</feature>
<keyword evidence="7" id="KW-0812">Transmembrane</keyword>
<evidence type="ECO:0000259" key="8">
    <source>
        <dbReference type="PROSITE" id="PS50109"/>
    </source>
</evidence>
<dbReference type="RefSeq" id="WP_089084743.1">
    <property type="nucleotide sequence ID" value="NZ_AP018823.1"/>
</dbReference>
<gene>
    <name evidence="9" type="ORF">DLM_1325</name>
</gene>
<dbReference type="Pfam" id="PF07695">
    <property type="entry name" value="7TMR-DISM_7TM"/>
    <property type="match status" value="1"/>
</dbReference>
<evidence type="ECO:0000256" key="1">
    <source>
        <dbReference type="ARBA" id="ARBA00000085"/>
    </source>
</evidence>
<protein>
    <recommendedName>
        <fullName evidence="2">histidine kinase</fullName>
        <ecNumber evidence="2">2.7.13.3</ecNumber>
    </recommendedName>
</protein>
<name>A0A3G9GE58_9NEIS</name>
<reference evidence="10" key="1">
    <citation type="journal article" date="2017" name="Biotechnol. Biofuels">
        <title>Evaluation of environmental bacterial communities as a factor affecting the growth of duckweed Lemna minor.</title>
        <authorList>
            <person name="Ishizawa H."/>
            <person name="Kuroda M."/>
            <person name="Morikawa M."/>
            <person name="Ike M."/>
        </authorList>
    </citation>
    <scope>NUCLEOTIDE SEQUENCE [LARGE SCALE GENOMIC DNA]</scope>
    <source>
        <strain evidence="10">H3</strain>
    </source>
</reference>
<feature type="transmembrane region" description="Helical" evidence="7">
    <location>
        <begin position="207"/>
        <end position="224"/>
    </location>
</feature>
<dbReference type="InterPro" id="IPR036097">
    <property type="entry name" value="HisK_dim/P_sf"/>
</dbReference>